<dbReference type="InterPro" id="IPR011030">
    <property type="entry name" value="Lipovitellin_superhlx_dom"/>
</dbReference>
<dbReference type="InterPro" id="IPR016024">
    <property type="entry name" value="ARM-type_fold"/>
</dbReference>
<proteinExistence type="predicted"/>
<evidence type="ECO:0000256" key="2">
    <source>
        <dbReference type="ARBA" id="ARBA00023180"/>
    </source>
</evidence>
<feature type="disulfide bond" evidence="3">
    <location>
        <begin position="433"/>
        <end position="438"/>
    </location>
</feature>
<feature type="chain" id="PRO_5046923022" evidence="4">
    <location>
        <begin position="25"/>
        <end position="3363"/>
    </location>
</feature>
<dbReference type="Proteomes" id="UP000695000">
    <property type="component" value="Unplaced"/>
</dbReference>
<dbReference type="Gene3D" id="2.20.50.20">
    <property type="entry name" value="Lipovitellin. Chain A, domain 3"/>
    <property type="match status" value="1"/>
</dbReference>
<dbReference type="PANTHER" id="PTHR23345:SF36">
    <property type="entry name" value="APOLIPOPHORINS"/>
    <property type="match status" value="1"/>
</dbReference>
<evidence type="ECO:0000256" key="3">
    <source>
        <dbReference type="PROSITE-ProRule" id="PRU00557"/>
    </source>
</evidence>
<organism evidence="7 8">
    <name type="scientific">Nicrophorus vespilloides</name>
    <name type="common">Boreal carrion beetle</name>
    <dbReference type="NCBI Taxonomy" id="110193"/>
    <lineage>
        <taxon>Eukaryota</taxon>
        <taxon>Metazoa</taxon>
        <taxon>Ecdysozoa</taxon>
        <taxon>Arthropoda</taxon>
        <taxon>Hexapoda</taxon>
        <taxon>Insecta</taxon>
        <taxon>Pterygota</taxon>
        <taxon>Neoptera</taxon>
        <taxon>Endopterygota</taxon>
        <taxon>Coleoptera</taxon>
        <taxon>Polyphaga</taxon>
        <taxon>Staphyliniformia</taxon>
        <taxon>Silphidae</taxon>
        <taxon>Nicrophorinae</taxon>
        <taxon>Nicrophorus</taxon>
    </lineage>
</organism>
<dbReference type="InterPro" id="IPR001846">
    <property type="entry name" value="VWF_type-D"/>
</dbReference>
<dbReference type="Gene3D" id="2.30.230.10">
    <property type="entry name" value="Lipovitellin, beta-sheet shell regions, chain A"/>
    <property type="match status" value="1"/>
</dbReference>
<evidence type="ECO:0000313" key="8">
    <source>
        <dbReference type="RefSeq" id="XP_017768375.1"/>
    </source>
</evidence>
<dbReference type="SUPFAM" id="SSF48371">
    <property type="entry name" value="ARM repeat"/>
    <property type="match status" value="1"/>
</dbReference>
<dbReference type="PANTHER" id="PTHR23345">
    <property type="entry name" value="VITELLOGENIN-RELATED"/>
    <property type="match status" value="1"/>
</dbReference>
<dbReference type="Gene3D" id="1.25.10.20">
    <property type="entry name" value="Vitellinogen, superhelical"/>
    <property type="match status" value="1"/>
</dbReference>
<protein>
    <submittedName>
        <fullName evidence="8">Apolipophorins</fullName>
    </submittedName>
</protein>
<dbReference type="InterPro" id="IPR050733">
    <property type="entry name" value="Vitellogenin/Apolipophorin"/>
</dbReference>
<name>A0ABM1M1C5_NICVS</name>
<comment type="caution">
    <text evidence="3">Lacks conserved residue(s) required for the propagation of feature annotation.</text>
</comment>
<sequence>MARLSPMKVGLALFVILAVDFVASDEKCRTGCNGVTPKTFKFAEGTTYKYNLESNADISLSSAEGQQSSTKLKATVLLTQQPNCNQVLKLQNVQVFGSDGKKHGGIPDLDKAIRLNFHDGHLEDIVCAEPGDSQNSLNIKRAVASLFQAAMNHHHETDVFGVCPTDIHTRKEGNMFIITKNRALNRCSHRENVKHDFMATAFNLHSEIKSSPILKGDYNAEMRIKGGILDHVLVTESYLYLPFSIGKNGAKASVQTKLQYVSTTKDAAKNKCTEPKSVIFENPHPVVSQKSDVSALVQAVKDTANTIGVTVGENTASKFSGLIKITAAAKKDDLLAVYNQIKSGAGFSDKTVARKTFLDALFRAGTGECIEVAIELLKNKELSELEQKMVYLGMAFVRHATPNSMTSAGALLDQPHLPREAYLGVGTLVARYCASHDCKNVDQLNKLTQKLVGKLRDGKATNREQENEIISVLKAIGNMKHLSDTAVSKIISIAQDKRNPTRLRVAALDTYQSDACKDKLRDSAINILKDIQQDSEIRIKAYLAAAKCPNGKVATAVKAVLDNEPSLQVGGFIVAHIRNLRASANPDKELAKRELSNINTMKRFPIDPRKYSFNSDLSYSFNTLGLSNSIESNIIYSQNSFMPRSSNLNLTTEIFGQKFNFLEIDARQENLDKLLEHYLGPLGLLRNKDASDLVNAGKTNAEKIWKHLGDRWGKTRSKRFAPKSEFDTIGKQVQIKSHELNNDLDLDMSVKLFGSEFLFLSVNEDAHKYTPDVIIDKIFDSLDSGIKHAKNFDHTLHSNMMFLDAELSYPTSMGMPLRLAVEGTSSVQLKASGSMDINALLSDDKDTIAKLTMIPSANIEIVGSMILDAAVMENGLKVTSTLYTATGGAAVLEFFNTANGTDVKFSLPIDKQQLLSAKHEVVFTSREVGHVEHQTPCKFIENKDFSICFDQLSPMIGLTACAELNGPNPQLNQGVSLPFPFNGNSKFAVWIEKEMPVTYHYRESVLFTSDKMGLEFLWETLGEDNKPKVSLKIEAQAMPEKFIIATLDSPIKKITVESRVTDSDKEKSFSAKLSHDGHEYSGKLGVGIAKAGAKSTYTPLIQYKTPNVQGIQKSPYTVEGTITGEESGDDKKFTFNNVRLVSPDRKPITITGNVGRKAGAYYSDISVSDGSNSGSFKGDVKVIENTIKVNGEMSNTISPMSNFKIKYDLNRKEESVSSDLMVVHGTDLKSKKNVIKMKNSVEWGKKDSDLSLVTKNSFSYPLIGVSIKFDVTDKKNLIGHDIELQYNNIKVGTEMDFKTDMKNKGDYDLEFEIYGLDNKFELDSKCEVQTAGKYKVDNKVELNGKKIEVHGIVTHKVKPHDVDVGAKLTVKCNQHAETISVDHALVYVPEDLKTHLKISTPSNVFVDFNLKAAKVSGANGHIKISLKDILNVNGEIKADKWNGKAHLIVDLVKLQRKLKTESVFKLIAPVYNVDVSFYPNFEKDNKKMIVSTHNQIKEGSVDSKNSVDAFGKKLECNVKGNIQGNPKNDGKLSGDIELILPNDMYLAGKMSQEAHIVNGIGNYNVFYNVEQRNNKNAPGRKASVKVIAKEVNPKMHTFNLDVNLALDDSNGKSLNSDLMVVKTEEQDGRRNIDVKGKTYGSVLHDPINFNLNSNCKDKNVNFQMNTQLTKTNSLSLEGSYDLRGEGNPLSGKINLDVKTDNPKLKTVQAACSGKYLANDDIFELEGSSKLFIDDDGSVPDATVNIESEGSVNLGKENGQIKGLLKFQKADPIIVALGYARTNANGILKGQADVSLQYAKGKNLKGDFSVVHVSKNEMHLEMKLSTPFEHAKLTTIQQKITRSEDRKHAATHIVLTVDDKKYVIEESLDNTETSPGFLIQVTMPDGKTDKISVKINKPNPTKFGSEVIVALNQYDFTFDGTVDANIESIEDFALTVKLDSPKLKMDKIVLEAKNKHNKAAKEIEIHATANGKNIIKGSTKYKTRDEGGKYIAEGSGEFTVKDQKQTGNFKLMKQTLVMDKNGEQGFEISFDAVLGNKAVDADLKMSNKQFRVMNSYCEEKKQCAHFEVDSKFTRMDINEFLHELEVNVDLRKLGLLHECGLKAVTSRKQLVLDHTVDFHFQSQENNKYQYSLYLHPKEAGVSFTTPKRTVAAEAHLTLPAKNNKGPIKGELNFFLNKKTDPTKKTTVSMQIEHVGDDKKGGVNADAKFSTPGLPKELSVSYKGKYDVTARLLEFTALVDVFGKANQKIHITGNSQVNRNPGKYSYELHGTAKSPGLGIDLIYDDLIYSYDAKTHEFASSTKLGGTVSGKHCMSEFQLEVNQHKIHHLLKLMNNEIYNIDCRMQLSKDAQIVDTETKIFGLKPTTSHLEIKQFNTLKFVLALKENPGNQLVINSAFIPGQIADFRAQIGSNELMKASVKLDEANFLKPEYGMNLEQIKSQVLQPAQQGVSNMLKESKVVSGKLSDDAAACTKHFGELIKNNMPDMKPIQEYYSKEFTSLKEELNADKTIQQIAELFKGTLGAVAKTMSDIITKFNEITAQSVATIKANIDKFAQIFETEIMPKLKQVIDSFLNITTGIFEKISDVFFTVLGKCSEFLDSHQAELKQLATSVSSISHDLGRFLNLNYERVRTLVVDTVKRMYEEIKALPLYEELKNKWEMMFKDLGGVTEPLINMIKDALGTLKDVLPNEDLKELISSITDYIEKKLRNEKVDDMAALEAIVKNIVKSVKKLVAQLNLHEYKLIDPSAFVTDHVYAIPRLVAARFSPLHHLLSGEYGIDTLKESMYGISFNPKSWVPPFRMYAVVVQGQHIFTFDGKHVTFPGKCNYLLTRDAVNGNFSVAGTYTNGIMTAITVTDKTDSITIKKGGQCMLNKDSTDFPIRRSQMEAFRLYTTVNVVSKAGINVRCDLQLTSCVFSVSGFYHGQLRGLLGNGNNEPYDDFTMPNGKIVTSEADFGNSYKMSPQCPTIKTVDHSAHHHAPSCNKLFGTDSNLRFCFPFVNPDNFRMACDHGVAAGVKDTEESVALGYVAACLSKNIPIKMPAEFMKCRNSDQPRDIGDKFSVKVPAKAADVIIVVDQSKSNEAIYKDLVQPMVADLNKEFAAKGINDVEYHLMGYGGEHGNYPSHFTSGGKMSWKGKLPNIKFADSPNKKDVDLGHEKANQAVDIIKMIKDEIVLITGAKAQAKAYYEALKYPFRAHAAKTFIAVTSEPCQPAKMAFLQKVHAMIETEPNVNINLITPFKDFKLKDAKVTKGVIGFNARNVFTLSDAKKKPEGTSELHKDLEYEDFCVDFTTKNDGNVFVADNFVSAKGASKKQYVQSVAHNIVHQILSVEKGYDCECSYTDSFTASNQCHAVYSNAKEVKKSQKKK</sequence>
<keyword evidence="1 4" id="KW-0732">Signal</keyword>
<feature type="signal peptide" evidence="4">
    <location>
        <begin position="1"/>
        <end position="24"/>
    </location>
</feature>
<dbReference type="InterPro" id="IPR015819">
    <property type="entry name" value="Lipid_transp_b-sht_shell"/>
</dbReference>
<evidence type="ECO:0000256" key="1">
    <source>
        <dbReference type="ARBA" id="ARBA00022729"/>
    </source>
</evidence>
<keyword evidence="7" id="KW-1185">Reference proteome</keyword>
<dbReference type="Pfam" id="PF01347">
    <property type="entry name" value="Vitellogenin_N"/>
    <property type="match status" value="1"/>
</dbReference>
<evidence type="ECO:0000259" key="6">
    <source>
        <dbReference type="PROSITE" id="PS51233"/>
    </source>
</evidence>
<dbReference type="InterPro" id="IPR015817">
    <property type="entry name" value="Vitellinogen_open_b-sht_sub1"/>
</dbReference>
<dbReference type="PROSITE" id="PS51233">
    <property type="entry name" value="VWFD"/>
    <property type="match status" value="1"/>
</dbReference>
<dbReference type="InterPro" id="IPR015255">
    <property type="entry name" value="Vitellinogen_open_b-sht"/>
</dbReference>
<keyword evidence="3" id="KW-1015">Disulfide bond</keyword>
<dbReference type="GeneID" id="108556674"/>
<dbReference type="PROSITE" id="PS51211">
    <property type="entry name" value="VITELLOGENIN"/>
    <property type="match status" value="1"/>
</dbReference>
<dbReference type="Pfam" id="PF09172">
    <property type="entry name" value="Vit_open_b-sht"/>
    <property type="match status" value="1"/>
</dbReference>
<reference evidence="8" key="1">
    <citation type="submission" date="2025-08" db="UniProtKB">
        <authorList>
            <consortium name="RefSeq"/>
        </authorList>
    </citation>
    <scope>IDENTIFICATION</scope>
    <source>
        <tissue evidence="8">Whole Larva</tissue>
    </source>
</reference>
<evidence type="ECO:0000256" key="4">
    <source>
        <dbReference type="SAM" id="SignalP"/>
    </source>
</evidence>
<evidence type="ECO:0000313" key="7">
    <source>
        <dbReference type="Proteomes" id="UP000695000"/>
    </source>
</evidence>
<dbReference type="SUPFAM" id="SSF56968">
    <property type="entry name" value="Lipovitellin-phosvitin complex, beta-sheet shell regions"/>
    <property type="match status" value="2"/>
</dbReference>
<dbReference type="InterPro" id="IPR001747">
    <property type="entry name" value="Vitellogenin_N"/>
</dbReference>
<keyword evidence="2" id="KW-0325">Glycoprotein</keyword>
<dbReference type="Gene3D" id="2.20.80.10">
    <property type="entry name" value="Lipovitellin-phosvitin complex, chain A, domain 4"/>
    <property type="match status" value="1"/>
</dbReference>
<dbReference type="RefSeq" id="XP_017768375.1">
    <property type="nucleotide sequence ID" value="XM_017912886.1"/>
</dbReference>
<evidence type="ECO:0000259" key="5">
    <source>
        <dbReference type="PROSITE" id="PS51211"/>
    </source>
</evidence>
<accession>A0ABM1M1C5</accession>
<dbReference type="SMART" id="SM00638">
    <property type="entry name" value="LPD_N"/>
    <property type="match status" value="1"/>
</dbReference>
<gene>
    <name evidence="8" type="primary">LOC108556674</name>
</gene>
<dbReference type="Pfam" id="PF00094">
    <property type="entry name" value="VWD"/>
    <property type="match status" value="1"/>
</dbReference>
<feature type="domain" description="Vitellogenin" evidence="5">
    <location>
        <begin position="42"/>
        <end position="646"/>
    </location>
</feature>
<dbReference type="InterPro" id="IPR015816">
    <property type="entry name" value="Vitellinogen_b-sht_N"/>
</dbReference>
<feature type="domain" description="VWFD" evidence="6">
    <location>
        <begin position="2798"/>
        <end position="2962"/>
    </location>
</feature>
<dbReference type="SMART" id="SM01169">
    <property type="entry name" value="DUF1943"/>
    <property type="match status" value="1"/>
</dbReference>
<dbReference type="SUPFAM" id="SSF48431">
    <property type="entry name" value="Lipovitellin-phosvitin complex, superhelical domain"/>
    <property type="match status" value="1"/>
</dbReference>
<dbReference type="SMART" id="SM00216">
    <property type="entry name" value="VWD"/>
    <property type="match status" value="1"/>
</dbReference>